<keyword evidence="2" id="KW-1185">Reference proteome</keyword>
<name>A0AAE0KPY9_9CHLO</name>
<sequence>GPGGDPGEDGDGDSHYVNYTFRTESSFRSFRARSSSRKYEQHALEALKAMEKAVDKYHEEVEGSSHVFGRLLRFVRQVREVRELEPVRYAMEMMRLGTPVGGSAELVLSDHSLLSEWPGTASAP</sequence>
<proteinExistence type="predicted"/>
<dbReference type="EMBL" id="LGRX02021924">
    <property type="protein sequence ID" value="KAK3256159.1"/>
    <property type="molecule type" value="Genomic_DNA"/>
</dbReference>
<gene>
    <name evidence="1" type="ORF">CYMTET_34692</name>
</gene>
<reference evidence="1 2" key="1">
    <citation type="journal article" date="2015" name="Genome Biol. Evol.">
        <title>Comparative Genomics of a Bacterivorous Green Alga Reveals Evolutionary Causalities and Consequences of Phago-Mixotrophic Mode of Nutrition.</title>
        <authorList>
            <person name="Burns J.A."/>
            <person name="Paasch A."/>
            <person name="Narechania A."/>
            <person name="Kim E."/>
        </authorList>
    </citation>
    <scope>NUCLEOTIDE SEQUENCE [LARGE SCALE GENOMIC DNA]</scope>
    <source>
        <strain evidence="1 2">PLY_AMNH</strain>
    </source>
</reference>
<organism evidence="1 2">
    <name type="scientific">Cymbomonas tetramitiformis</name>
    <dbReference type="NCBI Taxonomy" id="36881"/>
    <lineage>
        <taxon>Eukaryota</taxon>
        <taxon>Viridiplantae</taxon>
        <taxon>Chlorophyta</taxon>
        <taxon>Pyramimonadophyceae</taxon>
        <taxon>Pyramimonadales</taxon>
        <taxon>Pyramimonadaceae</taxon>
        <taxon>Cymbomonas</taxon>
    </lineage>
</organism>
<dbReference type="AlphaFoldDB" id="A0AAE0KPY9"/>
<dbReference type="Proteomes" id="UP001190700">
    <property type="component" value="Unassembled WGS sequence"/>
</dbReference>
<accession>A0AAE0KPY9</accession>
<comment type="caution">
    <text evidence="1">The sequence shown here is derived from an EMBL/GenBank/DDBJ whole genome shotgun (WGS) entry which is preliminary data.</text>
</comment>
<feature type="non-terminal residue" evidence="1">
    <location>
        <position position="1"/>
    </location>
</feature>
<evidence type="ECO:0000313" key="2">
    <source>
        <dbReference type="Proteomes" id="UP001190700"/>
    </source>
</evidence>
<evidence type="ECO:0000313" key="1">
    <source>
        <dbReference type="EMBL" id="KAK3256159.1"/>
    </source>
</evidence>
<protein>
    <submittedName>
        <fullName evidence="1">Uncharacterized protein</fullName>
    </submittedName>
</protein>